<dbReference type="Proteomes" id="UP000319949">
    <property type="component" value="Unassembled WGS sequence"/>
</dbReference>
<dbReference type="AlphaFoldDB" id="A0A560EA51"/>
<dbReference type="RefSeq" id="WP_145656249.1">
    <property type="nucleotide sequence ID" value="NZ_VITK01000001.1"/>
</dbReference>
<name>A0A560EA51_9BRAD</name>
<comment type="caution">
    <text evidence="1">The sequence shown here is derived from an EMBL/GenBank/DDBJ whole genome shotgun (WGS) entry which is preliminary data.</text>
</comment>
<dbReference type="EMBL" id="VITK01000001">
    <property type="protein sequence ID" value="TWB06236.1"/>
    <property type="molecule type" value="Genomic_DNA"/>
</dbReference>
<sequence>MGNMLAIPAHFGIAFIPLNQNGPFSLTPPIPVGSRLMKRSAFLVIVAAFGVAPAYPQQQQPDHLMPEGSILSGGSSLFMRKYEELIVDVLVDGYARDVTLRAVVLPSFSTEHLVGLRSANVAEGASHRVFYLRPTIQLWNYELLNMMQTGAIGILKGSNPKDDVSKLQAEEIERLRSRLPANPKDVALTRCEKPLDAAVAQQVSAAWIGVLLETRYLPADHTDGRDGVTYHFSAFQSEVLTGQTVSPPRFLAGEAWSPPDDSKPGRLAELAETLVRYCDGKAEATELERQAEALAKRLEK</sequence>
<evidence type="ECO:0000313" key="1">
    <source>
        <dbReference type="EMBL" id="TWB06236.1"/>
    </source>
</evidence>
<protein>
    <submittedName>
        <fullName evidence="1">Uncharacterized protein</fullName>
    </submittedName>
</protein>
<gene>
    <name evidence="1" type="ORF">FBZ96_10145</name>
</gene>
<keyword evidence="2" id="KW-1185">Reference proteome</keyword>
<proteinExistence type="predicted"/>
<accession>A0A560EA51</accession>
<organism evidence="1 2">
    <name type="scientific">Bradyrhizobium stylosanthis</name>
    <dbReference type="NCBI Taxonomy" id="1803665"/>
    <lineage>
        <taxon>Bacteria</taxon>
        <taxon>Pseudomonadati</taxon>
        <taxon>Pseudomonadota</taxon>
        <taxon>Alphaproteobacteria</taxon>
        <taxon>Hyphomicrobiales</taxon>
        <taxon>Nitrobacteraceae</taxon>
        <taxon>Bradyrhizobium</taxon>
    </lineage>
</organism>
<evidence type="ECO:0000313" key="2">
    <source>
        <dbReference type="Proteomes" id="UP000319949"/>
    </source>
</evidence>
<reference evidence="1 2" key="1">
    <citation type="submission" date="2019-06" db="EMBL/GenBank/DDBJ databases">
        <title>Genomic Encyclopedia of Type Strains, Phase IV (KMG-V): Genome sequencing to study the core and pangenomes of soil and plant-associated prokaryotes.</title>
        <authorList>
            <person name="Whitman W."/>
        </authorList>
    </citation>
    <scope>NUCLEOTIDE SEQUENCE [LARGE SCALE GENOMIC DNA]</scope>
    <source>
        <strain evidence="1 2">BR 510</strain>
    </source>
</reference>